<proteinExistence type="predicted"/>
<protein>
    <submittedName>
        <fullName evidence="1">Uncharacterized protein</fullName>
    </submittedName>
</protein>
<evidence type="ECO:0000313" key="1">
    <source>
        <dbReference type="EMBL" id="KAK1149557.1"/>
    </source>
</evidence>
<reference evidence="1 2" key="1">
    <citation type="journal article" date="2023" name="ACS Omega">
        <title>Identification of the Neoaspergillic Acid Biosynthesis Gene Cluster by Establishing an In Vitro CRISPR-Ribonucleoprotein Genetic System in Aspergillus melleus.</title>
        <authorList>
            <person name="Yuan B."/>
            <person name="Grau M.F."/>
            <person name="Murata R.M."/>
            <person name="Torok T."/>
            <person name="Venkateswaran K."/>
            <person name="Stajich J.E."/>
            <person name="Wang C.C.C."/>
        </authorList>
    </citation>
    <scope>NUCLEOTIDE SEQUENCE [LARGE SCALE GENOMIC DNA]</scope>
    <source>
        <strain evidence="1 2">IMV 1140</strain>
    </source>
</reference>
<sequence>MILPSRLDPNEIQTIKYSLHQGLLKLGFRSGVFHLEARVQNSSMCYQETDGAVELTHTGLTTSCQPEVVLIEVNARPPGLQAVFAVAYTFGVDYSAPQILRALDDRERFTALAQPFANNAQYHCEIFFIPVHRENIRVPEDFCEQTIFLHPTSSTETIMPNMEESLVISKFDRLVESGLVLYDGKQQILEHIDGDLKVRIAPSTISRTMHLLTSFKFHFVLTSALAKKPTLTTSQPQPETANREPEKREGSDISTAGFEIDETETHFVIANKFCFARPHLMLLTGDGHRRQYEPLDEADLHVAWQILNAAETDYVAFYNCGRDGGCSRLHKHLQVMPLPANSFAAFLDSSEGEKPETKVPFEWFFRRFGEDVTLTLTALVGVYNDLLDQATRVGEGRGEHAASAPSGAACPHNMILTRRWMIVLPRRRGAINKEAGVNSLGMLGVIAVATTKEVDNWVKLGLTESLAELGVPKGM</sequence>
<accession>A0ACC3BFP8</accession>
<keyword evidence="2" id="KW-1185">Reference proteome</keyword>
<dbReference type="Proteomes" id="UP001177260">
    <property type="component" value="Unassembled WGS sequence"/>
</dbReference>
<name>A0ACC3BFP8_9EURO</name>
<evidence type="ECO:0000313" key="2">
    <source>
        <dbReference type="Proteomes" id="UP001177260"/>
    </source>
</evidence>
<gene>
    <name evidence="1" type="ORF">N8T08_005106</name>
</gene>
<comment type="caution">
    <text evidence="1">The sequence shown here is derived from an EMBL/GenBank/DDBJ whole genome shotgun (WGS) entry which is preliminary data.</text>
</comment>
<organism evidence="1 2">
    <name type="scientific">Aspergillus melleus</name>
    <dbReference type="NCBI Taxonomy" id="138277"/>
    <lineage>
        <taxon>Eukaryota</taxon>
        <taxon>Fungi</taxon>
        <taxon>Dikarya</taxon>
        <taxon>Ascomycota</taxon>
        <taxon>Pezizomycotina</taxon>
        <taxon>Eurotiomycetes</taxon>
        <taxon>Eurotiomycetidae</taxon>
        <taxon>Eurotiales</taxon>
        <taxon>Aspergillaceae</taxon>
        <taxon>Aspergillus</taxon>
        <taxon>Aspergillus subgen. Circumdati</taxon>
    </lineage>
</organism>
<dbReference type="EMBL" id="JAOPJF010000003">
    <property type="protein sequence ID" value="KAK1149557.1"/>
    <property type="molecule type" value="Genomic_DNA"/>
</dbReference>